<evidence type="ECO:0000256" key="9">
    <source>
        <dbReference type="SAM" id="Phobius"/>
    </source>
</evidence>
<proteinExistence type="inferred from homology"/>
<dbReference type="RefSeq" id="WP_186876265.1">
    <property type="nucleotide sequence ID" value="NZ_JACOPF010000002.1"/>
</dbReference>
<evidence type="ECO:0000256" key="1">
    <source>
        <dbReference type="ARBA" id="ARBA00004429"/>
    </source>
</evidence>
<dbReference type="GO" id="GO:0022857">
    <property type="term" value="F:transmembrane transporter activity"/>
    <property type="evidence" value="ECO:0007669"/>
    <property type="project" value="TreeGrafter"/>
</dbReference>
<dbReference type="InterPro" id="IPR007387">
    <property type="entry name" value="TRAP_DctQ"/>
</dbReference>
<evidence type="ECO:0000313" key="12">
    <source>
        <dbReference type="Proteomes" id="UP000652477"/>
    </source>
</evidence>
<evidence type="ECO:0000313" key="11">
    <source>
        <dbReference type="EMBL" id="MBC5689602.1"/>
    </source>
</evidence>
<feature type="transmembrane region" description="Helical" evidence="9">
    <location>
        <begin position="55"/>
        <end position="73"/>
    </location>
</feature>
<evidence type="ECO:0000256" key="5">
    <source>
        <dbReference type="ARBA" id="ARBA00022692"/>
    </source>
</evidence>
<dbReference type="PANTHER" id="PTHR35011">
    <property type="entry name" value="2,3-DIKETO-L-GULONATE TRAP TRANSPORTER SMALL PERMEASE PROTEIN YIAM"/>
    <property type="match status" value="1"/>
</dbReference>
<feature type="transmembrane region" description="Helical" evidence="9">
    <location>
        <begin position="93"/>
        <end position="113"/>
    </location>
</feature>
<reference evidence="11" key="1">
    <citation type="submission" date="2020-08" db="EMBL/GenBank/DDBJ databases">
        <title>Genome public.</title>
        <authorList>
            <person name="Liu C."/>
            <person name="Sun Q."/>
        </authorList>
    </citation>
    <scope>NUCLEOTIDE SEQUENCE</scope>
    <source>
        <strain evidence="11">NSJ-55</strain>
    </source>
</reference>
<dbReference type="EMBL" id="JACOPF010000002">
    <property type="protein sequence ID" value="MBC5689602.1"/>
    <property type="molecule type" value="Genomic_DNA"/>
</dbReference>
<keyword evidence="5 9" id="KW-0812">Transmembrane</keyword>
<gene>
    <name evidence="11" type="ORF">H8S37_11790</name>
</gene>
<keyword evidence="2" id="KW-0813">Transport</keyword>
<dbReference type="PANTHER" id="PTHR35011:SF2">
    <property type="entry name" value="2,3-DIKETO-L-GULONATE TRAP TRANSPORTER SMALL PERMEASE PROTEIN YIAM"/>
    <property type="match status" value="1"/>
</dbReference>
<accession>A0A923LIT3</accession>
<evidence type="ECO:0000256" key="6">
    <source>
        <dbReference type="ARBA" id="ARBA00022989"/>
    </source>
</evidence>
<keyword evidence="3" id="KW-1003">Cell membrane</keyword>
<keyword evidence="4" id="KW-0997">Cell inner membrane</keyword>
<evidence type="ECO:0000259" key="10">
    <source>
        <dbReference type="Pfam" id="PF04290"/>
    </source>
</evidence>
<dbReference type="GO" id="GO:0015740">
    <property type="term" value="P:C4-dicarboxylate transport"/>
    <property type="evidence" value="ECO:0007669"/>
    <property type="project" value="TreeGrafter"/>
</dbReference>
<keyword evidence="12" id="KW-1185">Reference proteome</keyword>
<evidence type="ECO:0000256" key="7">
    <source>
        <dbReference type="ARBA" id="ARBA00023136"/>
    </source>
</evidence>
<comment type="subcellular location">
    <subcellularLocation>
        <location evidence="1">Cell inner membrane</location>
        <topology evidence="1">Multi-pass membrane protein</topology>
    </subcellularLocation>
</comment>
<dbReference type="InterPro" id="IPR055348">
    <property type="entry name" value="DctQ"/>
</dbReference>
<sequence length="166" mass="18159">MDEKKEVVSETKKNSKMILEEYIIAAGILVMLLIAGANVIGRFISGISLSFSEELVVYIFAATSIIGASAACARGANMGLSAITDLLPQKAQIVFVILSTLGSVLLFALLFYQGVVTVQSMIEYGQKTPILRIPTWIFEIFYSIGAAMYIFRAIQLAVKKIKELRV</sequence>
<evidence type="ECO:0000256" key="3">
    <source>
        <dbReference type="ARBA" id="ARBA00022475"/>
    </source>
</evidence>
<feature type="domain" description="Tripartite ATP-independent periplasmic transporters DctQ component" evidence="10">
    <location>
        <begin position="31"/>
        <end position="161"/>
    </location>
</feature>
<feature type="transmembrane region" description="Helical" evidence="9">
    <location>
        <begin position="133"/>
        <end position="151"/>
    </location>
</feature>
<name>A0A923LIT3_9FIRM</name>
<comment type="caution">
    <text evidence="11">The sequence shown here is derived from an EMBL/GenBank/DDBJ whole genome shotgun (WGS) entry which is preliminary data.</text>
</comment>
<feature type="transmembrane region" description="Helical" evidence="9">
    <location>
        <begin position="21"/>
        <end position="43"/>
    </location>
</feature>
<dbReference type="Pfam" id="PF04290">
    <property type="entry name" value="DctQ"/>
    <property type="match status" value="1"/>
</dbReference>
<dbReference type="Proteomes" id="UP000652477">
    <property type="component" value="Unassembled WGS sequence"/>
</dbReference>
<organism evidence="11 12">
    <name type="scientific">Mediterraneibacter hominis</name>
    <dbReference type="NCBI Taxonomy" id="2763054"/>
    <lineage>
        <taxon>Bacteria</taxon>
        <taxon>Bacillati</taxon>
        <taxon>Bacillota</taxon>
        <taxon>Clostridia</taxon>
        <taxon>Lachnospirales</taxon>
        <taxon>Lachnospiraceae</taxon>
        <taxon>Mediterraneibacter</taxon>
    </lineage>
</organism>
<keyword evidence="7 9" id="KW-0472">Membrane</keyword>
<evidence type="ECO:0000256" key="4">
    <source>
        <dbReference type="ARBA" id="ARBA00022519"/>
    </source>
</evidence>
<evidence type="ECO:0000256" key="2">
    <source>
        <dbReference type="ARBA" id="ARBA00022448"/>
    </source>
</evidence>
<comment type="similarity">
    <text evidence="8">Belongs to the TRAP transporter small permease family.</text>
</comment>
<evidence type="ECO:0000256" key="8">
    <source>
        <dbReference type="ARBA" id="ARBA00038436"/>
    </source>
</evidence>
<dbReference type="GO" id="GO:0005886">
    <property type="term" value="C:plasma membrane"/>
    <property type="evidence" value="ECO:0007669"/>
    <property type="project" value="UniProtKB-SubCell"/>
</dbReference>
<dbReference type="AlphaFoldDB" id="A0A923LIT3"/>
<keyword evidence="6 9" id="KW-1133">Transmembrane helix</keyword>
<protein>
    <submittedName>
        <fullName evidence="11">TRAP transporter small permease</fullName>
    </submittedName>
</protein>